<dbReference type="AlphaFoldDB" id="A0A430K8M4"/>
<dbReference type="Pfam" id="PF21231">
    <property type="entry name" value="GH141_M"/>
    <property type="match status" value="1"/>
</dbReference>
<dbReference type="InterPro" id="IPR048482">
    <property type="entry name" value="GH141_ins"/>
</dbReference>
<dbReference type="InterPro" id="IPR006626">
    <property type="entry name" value="PbH1"/>
</dbReference>
<dbReference type="InterPro" id="IPR012334">
    <property type="entry name" value="Pectin_lyas_fold"/>
</dbReference>
<dbReference type="SMART" id="SM00710">
    <property type="entry name" value="PbH1"/>
    <property type="match status" value="10"/>
</dbReference>
<dbReference type="RefSeq" id="WP_126160718.1">
    <property type="nucleotide sequence ID" value="NZ_RQPJ01000001.1"/>
</dbReference>
<feature type="domain" description="Right handed beta helix" evidence="2">
    <location>
        <begin position="471"/>
        <end position="584"/>
    </location>
</feature>
<dbReference type="Proteomes" id="UP000267585">
    <property type="component" value="Unassembled WGS sequence"/>
</dbReference>
<evidence type="ECO:0000256" key="1">
    <source>
        <dbReference type="SAM" id="SignalP"/>
    </source>
</evidence>
<feature type="signal peptide" evidence="1">
    <location>
        <begin position="1"/>
        <end position="24"/>
    </location>
</feature>
<dbReference type="InterPro" id="IPR011050">
    <property type="entry name" value="Pectin_lyase_fold/virulence"/>
</dbReference>
<dbReference type="PANTHER" id="PTHR36453">
    <property type="entry name" value="SECRETED PROTEIN-RELATED"/>
    <property type="match status" value="1"/>
</dbReference>
<keyword evidence="1" id="KW-0732">Signal</keyword>
<dbReference type="SUPFAM" id="SSF51126">
    <property type="entry name" value="Pectin lyase-like"/>
    <property type="match status" value="1"/>
</dbReference>
<organism evidence="4 5">
    <name type="scientific">Arenibacter aquaticus</name>
    <dbReference type="NCBI Taxonomy" id="2489054"/>
    <lineage>
        <taxon>Bacteria</taxon>
        <taxon>Pseudomonadati</taxon>
        <taxon>Bacteroidota</taxon>
        <taxon>Flavobacteriia</taxon>
        <taxon>Flavobacteriales</taxon>
        <taxon>Flavobacteriaceae</taxon>
        <taxon>Arenibacter</taxon>
    </lineage>
</organism>
<dbReference type="InterPro" id="IPR039448">
    <property type="entry name" value="Beta_helix"/>
</dbReference>
<accession>A0A430K8M4</accession>
<dbReference type="Pfam" id="PF13229">
    <property type="entry name" value="Beta_helix"/>
    <property type="match status" value="1"/>
</dbReference>
<comment type="caution">
    <text evidence="4">The sequence shown here is derived from an EMBL/GenBank/DDBJ whole genome shotgun (WGS) entry which is preliminary data.</text>
</comment>
<keyword evidence="5" id="KW-1185">Reference proteome</keyword>
<reference evidence="4 5" key="1">
    <citation type="submission" date="2018-11" db="EMBL/GenBank/DDBJ databases">
        <title>Arenibacter aquaticus sp.nov., a marine bacterium isolated from surface seawater in the South China Sea.</title>
        <authorList>
            <person name="Guo J."/>
            <person name="Sun J."/>
        </authorList>
    </citation>
    <scope>NUCLEOTIDE SEQUENCE [LARGE SCALE GENOMIC DNA]</scope>
    <source>
        <strain evidence="4 5">GUO666</strain>
    </source>
</reference>
<proteinExistence type="predicted"/>
<name>A0A430K8M4_9FLAO</name>
<protein>
    <submittedName>
        <fullName evidence="4">Right-handed parallel beta-helix repeat-containing protein</fullName>
    </submittedName>
</protein>
<evidence type="ECO:0000259" key="2">
    <source>
        <dbReference type="Pfam" id="PF13229"/>
    </source>
</evidence>
<feature type="domain" description="GH141-like insertion" evidence="3">
    <location>
        <begin position="125"/>
        <end position="263"/>
    </location>
</feature>
<dbReference type="Gene3D" id="2.160.20.10">
    <property type="entry name" value="Single-stranded right-handed beta-helix, Pectin lyase-like"/>
    <property type="match status" value="2"/>
</dbReference>
<gene>
    <name evidence="4" type="ORF">EHW67_02280</name>
</gene>
<evidence type="ECO:0000313" key="5">
    <source>
        <dbReference type="Proteomes" id="UP000267585"/>
    </source>
</evidence>
<sequence>MRTTSFLKIIVPIFIFIWNNPCTAQQSKDIYVSPLGSDSNSGTKGSPYKTLYKVIERLGSLEAYNQNKIIVWLQDGTYRIRKPITIDLNIKHHKVPVEFKSVPGSKPIISGSETINNWTYQGEGVWVSTLPEHLGHFRELFVQGKRSIRARHPNKGYNRVQKVGADRRTNFTYNPSDFPLPNNPEQVELVVLHDWSITRIPVSDIAVESRTISAVDWIGAKGLDFFNLDHWEPNPRYYLENALEFLDVEYEWYLDNVASKIYLKLPRDSDPSQLTIEVPLAESLLLVEGSEKHPISNISFEGIQFKHCRYNLPNKIYAGIQATHFDTQRGKKEWAVVPAAVQTSWANNISFTNCEFTSLGGGGIWLGTGSKNCSIKNSSLWDISGNGIMIGEGRDRLVNGKPWWKIATEQAALGNRVQDCKIWDCGLQFYGAVGIWCGLTAETELRYNEIYNLPYTGISIGWMWSPEATPCRDNIIANNHIHHVMQKLSDGGGIYMLGLQPGSKLLNNHIHDISVNAGRAESNGMFLDEGTKDVLVKGNLIYNIAKSPLRFHRASTNMVKNNHLFTNGSTPGVAYNNTLPENIHQEGNREISTDDPNYKVALKKAVSKHTPTPKKP</sequence>
<feature type="chain" id="PRO_5019528510" evidence="1">
    <location>
        <begin position="25"/>
        <end position="616"/>
    </location>
</feature>
<evidence type="ECO:0000313" key="4">
    <source>
        <dbReference type="EMBL" id="RTE55415.1"/>
    </source>
</evidence>
<dbReference type="EMBL" id="RQPJ01000001">
    <property type="protein sequence ID" value="RTE55415.1"/>
    <property type="molecule type" value="Genomic_DNA"/>
</dbReference>
<evidence type="ECO:0000259" key="3">
    <source>
        <dbReference type="Pfam" id="PF21231"/>
    </source>
</evidence>
<dbReference type="PANTHER" id="PTHR36453:SF1">
    <property type="entry name" value="RIGHT HANDED BETA HELIX DOMAIN-CONTAINING PROTEIN"/>
    <property type="match status" value="1"/>
</dbReference>
<dbReference type="OrthoDB" id="9808066at2"/>